<evidence type="ECO:0000313" key="3">
    <source>
        <dbReference type="Proteomes" id="UP000002668"/>
    </source>
</evidence>
<accession>E4ZIS5</accession>
<name>E4ZIS5_LEPMJ</name>
<evidence type="ECO:0000256" key="1">
    <source>
        <dbReference type="SAM" id="MobiDB-lite"/>
    </source>
</evidence>
<keyword evidence="3" id="KW-1185">Reference proteome</keyword>
<proteinExistence type="predicted"/>
<evidence type="ECO:0000313" key="2">
    <source>
        <dbReference type="EMBL" id="CBX91096.1"/>
    </source>
</evidence>
<reference evidence="3" key="1">
    <citation type="journal article" date="2011" name="Nat. Commun.">
        <title>Effector diversification within compartments of the Leptosphaeria maculans genome affected by Repeat-Induced Point mutations.</title>
        <authorList>
            <person name="Rouxel T."/>
            <person name="Grandaubert J."/>
            <person name="Hane J.K."/>
            <person name="Hoede C."/>
            <person name="van de Wouw A.P."/>
            <person name="Couloux A."/>
            <person name="Dominguez V."/>
            <person name="Anthouard V."/>
            <person name="Bally P."/>
            <person name="Bourras S."/>
            <person name="Cozijnsen A.J."/>
            <person name="Ciuffetti L.M."/>
            <person name="Degrave A."/>
            <person name="Dilmaghani A."/>
            <person name="Duret L."/>
            <person name="Fudal I."/>
            <person name="Goodwin S.B."/>
            <person name="Gout L."/>
            <person name="Glaser N."/>
            <person name="Linglin J."/>
            <person name="Kema G.H.J."/>
            <person name="Lapalu N."/>
            <person name="Lawrence C.B."/>
            <person name="May K."/>
            <person name="Meyer M."/>
            <person name="Ollivier B."/>
            <person name="Poulain J."/>
            <person name="Schoch C.L."/>
            <person name="Simon A."/>
            <person name="Spatafora J.W."/>
            <person name="Stachowiak A."/>
            <person name="Turgeon B.G."/>
            <person name="Tyler B.M."/>
            <person name="Vincent D."/>
            <person name="Weissenbach J."/>
            <person name="Amselem J."/>
            <person name="Quesneville H."/>
            <person name="Oliver R.P."/>
            <person name="Wincker P."/>
            <person name="Balesdent M.-H."/>
            <person name="Howlett B.J."/>
        </authorList>
    </citation>
    <scope>NUCLEOTIDE SEQUENCE [LARGE SCALE GENOMIC DNA]</scope>
    <source>
        <strain evidence="3">JN3 / isolate v23.1.3 / race Av1-4-5-6-7-8</strain>
    </source>
</reference>
<organism evidence="3">
    <name type="scientific">Leptosphaeria maculans (strain JN3 / isolate v23.1.3 / race Av1-4-5-6-7-8)</name>
    <name type="common">Blackleg fungus</name>
    <name type="synonym">Phoma lingam</name>
    <dbReference type="NCBI Taxonomy" id="985895"/>
    <lineage>
        <taxon>Eukaryota</taxon>
        <taxon>Fungi</taxon>
        <taxon>Dikarya</taxon>
        <taxon>Ascomycota</taxon>
        <taxon>Pezizomycotina</taxon>
        <taxon>Dothideomycetes</taxon>
        <taxon>Pleosporomycetidae</taxon>
        <taxon>Pleosporales</taxon>
        <taxon>Pleosporineae</taxon>
        <taxon>Leptosphaeriaceae</taxon>
        <taxon>Plenodomus</taxon>
        <taxon>Plenodomus lingam/Leptosphaeria maculans species complex</taxon>
    </lineage>
</organism>
<feature type="compositionally biased region" description="Low complexity" evidence="1">
    <location>
        <begin position="1"/>
        <end position="20"/>
    </location>
</feature>
<dbReference type="VEuPathDB" id="FungiDB:LEMA_P061300.1"/>
<protein>
    <submittedName>
        <fullName evidence="2">Predicted protein</fullName>
    </submittedName>
</protein>
<feature type="region of interest" description="Disordered" evidence="1">
    <location>
        <begin position="1"/>
        <end position="27"/>
    </location>
</feature>
<dbReference type="HOGENOM" id="CLU_1289134_0_0_1"/>
<dbReference type="OrthoDB" id="5424391at2759"/>
<sequence length="214" mass="23586">MQSTTTTSRRLLSRLSSRIHPPLPLSPRESQQLLNLLTTSFRAHLDREHPLPIPEDNPRKTAKPATNGAASPMLAASSYATATRHIDSILTSPLFAVKPRRRGSESAAVDVIKDPMAWFVNEIAAGSATLPKAALCLEMLQSSTANFSQIPTLDKSPAAIFSEWLRNSGLDMSRQFVEMSMSPSITRASLFLHRLVTLLVAEGETADTWRWFMS</sequence>
<dbReference type="InParanoid" id="E4ZIS5"/>
<gene>
    <name evidence="2" type="ORF">LEMA_P061300.1</name>
</gene>
<dbReference type="AlphaFoldDB" id="E4ZIS5"/>
<dbReference type="EMBL" id="FP929065">
    <property type="protein sequence ID" value="CBX91096.1"/>
    <property type="molecule type" value="Genomic_DNA"/>
</dbReference>
<dbReference type="Proteomes" id="UP000002668">
    <property type="component" value="Genome"/>
</dbReference>
<feature type="region of interest" description="Disordered" evidence="1">
    <location>
        <begin position="46"/>
        <end position="69"/>
    </location>
</feature>
<dbReference type="eggNOG" id="ENOG502SF5T">
    <property type="taxonomic scope" value="Eukaryota"/>
</dbReference>
<dbReference type="GeneID" id="13284281"/>